<comment type="caution">
    <text evidence="1">The sequence shown here is derived from an EMBL/GenBank/DDBJ whole genome shotgun (WGS) entry which is preliminary data.</text>
</comment>
<proteinExistence type="predicted"/>
<evidence type="ECO:0000313" key="1">
    <source>
        <dbReference type="EMBL" id="KAJ7524571.1"/>
    </source>
</evidence>
<name>A0ACC2B471_DIPCM</name>
<protein>
    <submittedName>
        <fullName evidence="1">Uncharacterized protein</fullName>
    </submittedName>
</protein>
<organism evidence="1 2">
    <name type="scientific">Diphasiastrum complanatum</name>
    <name type="common">Issler's clubmoss</name>
    <name type="synonym">Lycopodium complanatum</name>
    <dbReference type="NCBI Taxonomy" id="34168"/>
    <lineage>
        <taxon>Eukaryota</taxon>
        <taxon>Viridiplantae</taxon>
        <taxon>Streptophyta</taxon>
        <taxon>Embryophyta</taxon>
        <taxon>Tracheophyta</taxon>
        <taxon>Lycopodiopsida</taxon>
        <taxon>Lycopodiales</taxon>
        <taxon>Lycopodiaceae</taxon>
        <taxon>Lycopodioideae</taxon>
        <taxon>Diphasiastrum</taxon>
    </lineage>
</organism>
<dbReference type="EMBL" id="CM055108">
    <property type="protein sequence ID" value="KAJ7524571.1"/>
    <property type="molecule type" value="Genomic_DNA"/>
</dbReference>
<evidence type="ECO:0000313" key="2">
    <source>
        <dbReference type="Proteomes" id="UP001162992"/>
    </source>
</evidence>
<dbReference type="Proteomes" id="UP001162992">
    <property type="component" value="Chromosome 17"/>
</dbReference>
<accession>A0ACC2B471</accession>
<sequence length="398" mass="44942">MKMQSEHEAYTAQMEELMAQNRNLIRELQETRLKASNDGKLIDDVRQSLGRATIERDAAIVAKEDLLAQLRLAKKRLHEAEEEQYKAEEDAAALRAELKMLQHIEQPSDSLLQSSSDSWKLEQEATATKAALEDALQQLEKEQQKFSTERQKVLKLTEEKEELEIALQTARKNASEKRDSGANQLKTEVHPSSVALSKVEKKKYDQQLRELASMIERLENGRQKLLAEFETKIDAQSLEIERLFMENAGLIAGLKDTSQVASEWEKQVQECIKQNSCLTTTLNRMRMEQALVSGTPFLDDKGNFTSAVKDGDSVQQESAGALELEALKVERSHLKVELAKALARSEELSGQVSQLSLDLTRAVYTSNNLNRLYHPILSTIESRLLQLKQDPAHNGGIF</sequence>
<gene>
    <name evidence="1" type="ORF">O6H91_17G012000</name>
</gene>
<reference evidence="2" key="1">
    <citation type="journal article" date="2024" name="Proc. Natl. Acad. Sci. U.S.A.">
        <title>Extraordinary preservation of gene collinearity over three hundred million years revealed in homosporous lycophytes.</title>
        <authorList>
            <person name="Li C."/>
            <person name="Wickell D."/>
            <person name="Kuo L.Y."/>
            <person name="Chen X."/>
            <person name="Nie B."/>
            <person name="Liao X."/>
            <person name="Peng D."/>
            <person name="Ji J."/>
            <person name="Jenkins J."/>
            <person name="Williams M."/>
            <person name="Shu S."/>
            <person name="Plott C."/>
            <person name="Barry K."/>
            <person name="Rajasekar S."/>
            <person name="Grimwood J."/>
            <person name="Han X."/>
            <person name="Sun S."/>
            <person name="Hou Z."/>
            <person name="He W."/>
            <person name="Dai G."/>
            <person name="Sun C."/>
            <person name="Schmutz J."/>
            <person name="Leebens-Mack J.H."/>
            <person name="Li F.W."/>
            <person name="Wang L."/>
        </authorList>
    </citation>
    <scope>NUCLEOTIDE SEQUENCE [LARGE SCALE GENOMIC DNA]</scope>
    <source>
        <strain evidence="2">cv. PW_Plant_1</strain>
    </source>
</reference>
<keyword evidence="2" id="KW-1185">Reference proteome</keyword>